<dbReference type="AlphaFoldDB" id="A0A875RPM9"/>
<dbReference type="GO" id="GO:0012505">
    <property type="term" value="C:endomembrane system"/>
    <property type="evidence" value="ECO:0007669"/>
    <property type="project" value="UniProtKB-SubCell"/>
</dbReference>
<evidence type="ECO:0000256" key="1">
    <source>
        <dbReference type="ARBA" id="ARBA00004184"/>
    </source>
</evidence>
<reference evidence="9" key="1">
    <citation type="submission" date="2020-10" db="EMBL/GenBank/DDBJ databases">
        <authorList>
            <person name="Roach M.J.R."/>
        </authorList>
    </citation>
    <scope>NUCLEOTIDE SEQUENCE</scope>
    <source>
        <strain evidence="9">CBS 1945</strain>
    </source>
</reference>
<dbReference type="OrthoDB" id="1667587at2759"/>
<dbReference type="Pfam" id="PF21032">
    <property type="entry name" value="PROPPIN"/>
    <property type="match status" value="1"/>
</dbReference>
<keyword evidence="6" id="KW-0653">Protein transport</keyword>
<dbReference type="GO" id="GO:0015031">
    <property type="term" value="P:protein transport"/>
    <property type="evidence" value="ECO:0007669"/>
    <property type="project" value="UniProtKB-KW"/>
</dbReference>
<dbReference type="EMBL" id="CP064813">
    <property type="protein sequence ID" value="QPG75260.1"/>
    <property type="molecule type" value="Genomic_DNA"/>
</dbReference>
<dbReference type="InterPro" id="IPR048720">
    <property type="entry name" value="PROPPIN"/>
</dbReference>
<dbReference type="PANTHER" id="PTHR11227">
    <property type="entry name" value="WD-REPEAT PROTEIN INTERACTING WITH PHOSPHOINOSIDES WIPI -RELATED"/>
    <property type="match status" value="1"/>
</dbReference>
<sequence>MNTHKPLGYEHNLSESKLLNAAFNQDQSCFAICHESGFRVYNTDPMELRMKRNFSSSRQNSGIGLITMLYRTNYVALVGGGKQPRYPVNKLCIWDDLKKRPSMFLEFMSPILNALMTRIRIIVVLRNQVLVHAFESRPRLLGSYETYDNDNGACDLSINERNSILAFPSRSVGQIQLVDISPGNQDRNLISIIKAHRAKIQSLCMSNLGNMVASASETGTLIRIHDTANCALMFEFRRGLDKAIVTSMKFSPDDSKLAVLSDKNTLHVYSLRERLGMEGIDSGKNQAHFLKGFPMMPKYFKSTWSFASKDVGRREDLVNDFGVIGWSDNESIIILWKMKGIWEKYVMVDTMGDQGRKWEIVREGWRRLYE</sequence>
<accession>A0A875RPM9</accession>
<name>A0A875RPM9_EENNA</name>
<evidence type="ECO:0000256" key="8">
    <source>
        <dbReference type="ARBA" id="ARBA00037813"/>
    </source>
</evidence>
<dbReference type="RefSeq" id="XP_038778825.1">
    <property type="nucleotide sequence ID" value="XM_038922897.1"/>
</dbReference>
<evidence type="ECO:0000256" key="3">
    <source>
        <dbReference type="ARBA" id="ARBA00022554"/>
    </source>
</evidence>
<dbReference type="GO" id="GO:0005774">
    <property type="term" value="C:vacuolar membrane"/>
    <property type="evidence" value="ECO:0007669"/>
    <property type="project" value="UniProtKB-SubCell"/>
</dbReference>
<dbReference type="SMART" id="SM00320">
    <property type="entry name" value="WD40"/>
    <property type="match status" value="3"/>
</dbReference>
<gene>
    <name evidence="9" type="primary">HSV2</name>
    <name evidence="9" type="ORF">FOA43_002610</name>
</gene>
<dbReference type="KEGG" id="bnn:FOA43_002610"/>
<keyword evidence="10" id="KW-1185">Reference proteome</keyword>
<evidence type="ECO:0000256" key="7">
    <source>
        <dbReference type="ARBA" id="ARBA00025740"/>
    </source>
</evidence>
<evidence type="ECO:0000313" key="10">
    <source>
        <dbReference type="Proteomes" id="UP000662931"/>
    </source>
</evidence>
<evidence type="ECO:0000256" key="5">
    <source>
        <dbReference type="ARBA" id="ARBA00022737"/>
    </source>
</evidence>
<dbReference type="Proteomes" id="UP000662931">
    <property type="component" value="Chromosome 2"/>
</dbReference>
<dbReference type="InterPro" id="IPR036322">
    <property type="entry name" value="WD40_repeat_dom_sf"/>
</dbReference>
<comment type="subcellular location">
    <subcellularLocation>
        <location evidence="1">Endomembrane system</location>
        <topology evidence="1">Peripheral membrane protein</topology>
    </subcellularLocation>
    <subcellularLocation>
        <location evidence="8">Vacuole membrane</location>
    </subcellularLocation>
</comment>
<keyword evidence="5" id="KW-0677">Repeat</keyword>
<evidence type="ECO:0000256" key="4">
    <source>
        <dbReference type="ARBA" id="ARBA00022574"/>
    </source>
</evidence>
<dbReference type="SUPFAM" id="SSF50978">
    <property type="entry name" value="WD40 repeat-like"/>
    <property type="match status" value="1"/>
</dbReference>
<organism evidence="9 10">
    <name type="scientific">Eeniella nana</name>
    <name type="common">Yeast</name>
    <name type="synonym">Brettanomyces nanus</name>
    <dbReference type="NCBI Taxonomy" id="13502"/>
    <lineage>
        <taxon>Eukaryota</taxon>
        <taxon>Fungi</taxon>
        <taxon>Dikarya</taxon>
        <taxon>Ascomycota</taxon>
        <taxon>Saccharomycotina</taxon>
        <taxon>Pichiomycetes</taxon>
        <taxon>Pichiales</taxon>
        <taxon>Pichiaceae</taxon>
        <taxon>Brettanomyces</taxon>
    </lineage>
</organism>
<dbReference type="InterPro" id="IPR001680">
    <property type="entry name" value="WD40_rpt"/>
</dbReference>
<dbReference type="Gene3D" id="2.130.10.10">
    <property type="entry name" value="YVTN repeat-like/Quinoprotein amine dehydrogenase"/>
    <property type="match status" value="1"/>
</dbReference>
<comment type="similarity">
    <text evidence="7">Belongs to the WD repeat PROPPIN family.</text>
</comment>
<protein>
    <submittedName>
        <fullName evidence="9">Phosphatidylinositol 3,5-bisphosphate-binding protein</fullName>
    </submittedName>
</protein>
<dbReference type="GeneID" id="62196011"/>
<keyword evidence="3" id="KW-0926">Vacuole</keyword>
<dbReference type="InterPro" id="IPR015943">
    <property type="entry name" value="WD40/YVTN_repeat-like_dom_sf"/>
</dbReference>
<evidence type="ECO:0000256" key="2">
    <source>
        <dbReference type="ARBA" id="ARBA00022448"/>
    </source>
</evidence>
<proteinExistence type="inferred from homology"/>
<keyword evidence="4" id="KW-0853">WD repeat</keyword>
<evidence type="ECO:0000313" key="9">
    <source>
        <dbReference type="EMBL" id="QPG75260.1"/>
    </source>
</evidence>
<keyword evidence="2" id="KW-0813">Transport</keyword>
<evidence type="ECO:0000256" key="6">
    <source>
        <dbReference type="ARBA" id="ARBA00022927"/>
    </source>
</evidence>